<comment type="caution">
    <text evidence="2">The sequence shown here is derived from an EMBL/GenBank/DDBJ whole genome shotgun (WGS) entry which is preliminary data.</text>
</comment>
<feature type="transmembrane region" description="Helical" evidence="1">
    <location>
        <begin position="60"/>
        <end position="80"/>
    </location>
</feature>
<dbReference type="Proteomes" id="UP001420932">
    <property type="component" value="Unassembled WGS sequence"/>
</dbReference>
<proteinExistence type="predicted"/>
<dbReference type="PANTHER" id="PTHR33306">
    <property type="entry name" value="EXPRESSED PROTEIN-RELATED-RELATED"/>
    <property type="match status" value="1"/>
</dbReference>
<organism evidence="2 3">
    <name type="scientific">Stephania yunnanensis</name>
    <dbReference type="NCBI Taxonomy" id="152371"/>
    <lineage>
        <taxon>Eukaryota</taxon>
        <taxon>Viridiplantae</taxon>
        <taxon>Streptophyta</taxon>
        <taxon>Embryophyta</taxon>
        <taxon>Tracheophyta</taxon>
        <taxon>Spermatophyta</taxon>
        <taxon>Magnoliopsida</taxon>
        <taxon>Ranunculales</taxon>
        <taxon>Menispermaceae</taxon>
        <taxon>Menispermoideae</taxon>
        <taxon>Cissampelideae</taxon>
        <taxon>Stephania</taxon>
    </lineage>
</organism>
<evidence type="ECO:0000256" key="1">
    <source>
        <dbReference type="SAM" id="Phobius"/>
    </source>
</evidence>
<gene>
    <name evidence="2" type="ORF">Syun_015795</name>
</gene>
<protein>
    <submittedName>
        <fullName evidence="2">Uncharacterized protein</fullName>
    </submittedName>
</protein>
<keyword evidence="1" id="KW-0812">Transmembrane</keyword>
<dbReference type="EMBL" id="JBBNAF010000006">
    <property type="protein sequence ID" value="KAK9136465.1"/>
    <property type="molecule type" value="Genomic_DNA"/>
</dbReference>
<reference evidence="2 3" key="1">
    <citation type="submission" date="2024-01" db="EMBL/GenBank/DDBJ databases">
        <title>Genome assemblies of Stephania.</title>
        <authorList>
            <person name="Yang L."/>
        </authorList>
    </citation>
    <scope>NUCLEOTIDE SEQUENCE [LARGE SCALE GENOMIC DNA]</scope>
    <source>
        <strain evidence="2">YNDBR</strain>
        <tissue evidence="2">Leaf</tissue>
    </source>
</reference>
<keyword evidence="1" id="KW-1133">Transmembrane helix</keyword>
<evidence type="ECO:0000313" key="2">
    <source>
        <dbReference type="EMBL" id="KAK9136465.1"/>
    </source>
</evidence>
<keyword evidence="3" id="KW-1185">Reference proteome</keyword>
<feature type="transmembrane region" description="Helical" evidence="1">
    <location>
        <begin position="100"/>
        <end position="119"/>
    </location>
</feature>
<name>A0AAP0PDB9_9MAGN</name>
<dbReference type="AlphaFoldDB" id="A0AAP0PDB9"/>
<keyword evidence="1" id="KW-0472">Membrane</keyword>
<feature type="transmembrane region" description="Helical" evidence="1">
    <location>
        <begin position="30"/>
        <end position="48"/>
    </location>
</feature>
<evidence type="ECO:0000313" key="3">
    <source>
        <dbReference type="Proteomes" id="UP001420932"/>
    </source>
</evidence>
<sequence>MPLFWNERRGPEWKQGWVGQTMSAASLPPLPLLTVFAIVLLFLSLSHHASLKEKMHHNVINFKLVLFVVPAALIFITRSMIYKGKIALQGPRLDTIRQGGGSACGVALLVLLLLVMISYKSSFDSMWW</sequence>
<dbReference type="PANTHER" id="PTHR33306:SF40">
    <property type="entry name" value="EXPRESSED PROTEIN"/>
    <property type="match status" value="1"/>
</dbReference>
<accession>A0AAP0PDB9</accession>